<protein>
    <recommendedName>
        <fullName evidence="1">Protein phosphatase</fullName>
        <ecNumber evidence="1">3.1.3.16</ecNumber>
    </recommendedName>
</protein>
<comment type="cofactor">
    <cofactor evidence="1">
        <name>Mg(2+)</name>
        <dbReference type="ChEBI" id="CHEBI:18420"/>
    </cofactor>
</comment>
<comment type="catalytic activity">
    <reaction evidence="1">
        <text>O-phospho-L-threonyl-[protein] + H2O = L-threonyl-[protein] + phosphate</text>
        <dbReference type="Rhea" id="RHEA:47004"/>
        <dbReference type="Rhea" id="RHEA-COMP:11060"/>
        <dbReference type="Rhea" id="RHEA-COMP:11605"/>
        <dbReference type="ChEBI" id="CHEBI:15377"/>
        <dbReference type="ChEBI" id="CHEBI:30013"/>
        <dbReference type="ChEBI" id="CHEBI:43474"/>
        <dbReference type="ChEBI" id="CHEBI:61977"/>
        <dbReference type="EC" id="3.1.3.16"/>
    </reaction>
</comment>
<evidence type="ECO:0000313" key="3">
    <source>
        <dbReference type="Proteomes" id="UP001189429"/>
    </source>
</evidence>
<dbReference type="EMBL" id="CAUYUJ010014703">
    <property type="protein sequence ID" value="CAK0844933.1"/>
    <property type="molecule type" value="Genomic_DNA"/>
</dbReference>
<comment type="cofactor">
    <cofactor evidence="1">
        <name>Mn(2+)</name>
        <dbReference type="ChEBI" id="CHEBI:29035"/>
    </cofactor>
</comment>
<dbReference type="InterPro" id="IPR039123">
    <property type="entry name" value="PPTC7"/>
</dbReference>
<comment type="catalytic activity">
    <reaction evidence="1">
        <text>O-phospho-L-seryl-[protein] + H2O = L-seryl-[protein] + phosphate</text>
        <dbReference type="Rhea" id="RHEA:20629"/>
        <dbReference type="Rhea" id="RHEA-COMP:9863"/>
        <dbReference type="Rhea" id="RHEA-COMP:11604"/>
        <dbReference type="ChEBI" id="CHEBI:15377"/>
        <dbReference type="ChEBI" id="CHEBI:29999"/>
        <dbReference type="ChEBI" id="CHEBI:43474"/>
        <dbReference type="ChEBI" id="CHEBI:83421"/>
        <dbReference type="EC" id="3.1.3.16"/>
    </reaction>
</comment>
<reference evidence="2" key="1">
    <citation type="submission" date="2023-10" db="EMBL/GenBank/DDBJ databases">
        <authorList>
            <person name="Chen Y."/>
            <person name="Shah S."/>
            <person name="Dougan E. K."/>
            <person name="Thang M."/>
            <person name="Chan C."/>
        </authorList>
    </citation>
    <scope>NUCLEOTIDE SEQUENCE [LARGE SCALE GENOMIC DNA]</scope>
</reference>
<keyword evidence="1" id="KW-0378">Hydrolase</keyword>
<organism evidence="2 3">
    <name type="scientific">Prorocentrum cordatum</name>
    <dbReference type="NCBI Taxonomy" id="2364126"/>
    <lineage>
        <taxon>Eukaryota</taxon>
        <taxon>Sar</taxon>
        <taxon>Alveolata</taxon>
        <taxon>Dinophyceae</taxon>
        <taxon>Prorocentrales</taxon>
        <taxon>Prorocentraceae</taxon>
        <taxon>Prorocentrum</taxon>
    </lineage>
</organism>
<keyword evidence="1" id="KW-0904">Protein phosphatase</keyword>
<keyword evidence="1" id="KW-0460">Magnesium</keyword>
<dbReference type="PANTHER" id="PTHR12320">
    <property type="entry name" value="PROTEIN PHOSPHATASE 2C"/>
    <property type="match status" value="1"/>
</dbReference>
<dbReference type="SUPFAM" id="SSF81606">
    <property type="entry name" value="PP2C-like"/>
    <property type="match status" value="1"/>
</dbReference>
<evidence type="ECO:0000256" key="1">
    <source>
        <dbReference type="RuleBase" id="RU366020"/>
    </source>
</evidence>
<dbReference type="PANTHER" id="PTHR12320:SF1">
    <property type="entry name" value="PROTEIN PHOSPHATASE PTC7 HOMOLOG"/>
    <property type="match status" value="1"/>
</dbReference>
<comment type="similarity">
    <text evidence="1">Belongs to the PP2C family.</text>
</comment>
<name>A0ABN9THD9_9DINO</name>
<keyword evidence="1" id="KW-0479">Metal-binding</keyword>
<comment type="caution">
    <text evidence="2">The sequence shown here is derived from an EMBL/GenBank/DDBJ whole genome shotgun (WGS) entry which is preliminary data.</text>
</comment>
<dbReference type="Proteomes" id="UP001189429">
    <property type="component" value="Unassembled WGS sequence"/>
</dbReference>
<dbReference type="Gene3D" id="3.60.40.10">
    <property type="entry name" value="PPM-type phosphatase domain"/>
    <property type="match status" value="1"/>
</dbReference>
<keyword evidence="3" id="KW-1185">Reference proteome</keyword>
<accession>A0ABN9THD9</accession>
<sequence length="304" mass="33382">MSSLLKHSPTFLVGNTEQRSILDVFKRREQGVAEECHKNKPLCFQGRAYQLTHPSKVERGCTDADATLVTPMLVGVADGVSQIEDYGINPAELPNELLAECAALALKQLYPGPLFSDQVDYAGPIPLMRRAFENTDSLGSTTILLAVLDNSTKIHGKLHPMIAVMSVGDCEMLLLRRKVGPIGPLELVFHTEMQRIDGHAQTPLQVARVDDRVYEGFDERMTIDVIEKGSAVHCMCIFEGDIVLLGSDGVFDNLFLPELVAICNEMMPPAQDGQFTPTAPAVLEKIARRIVADCHKKCSLRPDG</sequence>
<feature type="non-terminal residue" evidence="2">
    <location>
        <position position="304"/>
    </location>
</feature>
<evidence type="ECO:0000313" key="2">
    <source>
        <dbReference type="EMBL" id="CAK0844933.1"/>
    </source>
</evidence>
<gene>
    <name evidence="2" type="ORF">PCOR1329_LOCUS38882</name>
</gene>
<keyword evidence="1" id="KW-0464">Manganese</keyword>
<proteinExistence type="inferred from homology"/>
<dbReference type="EC" id="3.1.3.16" evidence="1"/>
<dbReference type="InterPro" id="IPR036457">
    <property type="entry name" value="PPM-type-like_dom_sf"/>
</dbReference>